<dbReference type="SUPFAM" id="SSF52172">
    <property type="entry name" value="CheY-like"/>
    <property type="match status" value="1"/>
</dbReference>
<dbReference type="Proteomes" id="UP000244090">
    <property type="component" value="Unassembled WGS sequence"/>
</dbReference>
<sequence length="221" mass="25010">MFTKVLIAEDMDDINTGVLTVLSSLEIDTIHHAQYCDDADLKAKKALIDQKPYDLLITDLSFVKDHREQKLSSGEELIVKLKTRQPNLKVIVYSVEDKLQRVRRLVNEHEIDAYVCKGRKSLQELTAAIKKVFKGEQHLSQKVNNALSPKNDMEIDDYDIVLLKLLSKGLSQDEIAKDLKARSVSPNSLSSIEKRLSKLKIYFKANNAIHLIANAKDLGLI</sequence>
<evidence type="ECO:0000259" key="2">
    <source>
        <dbReference type="PROSITE" id="PS50110"/>
    </source>
</evidence>
<evidence type="ECO:0000313" key="3">
    <source>
        <dbReference type="EMBL" id="PTX63944.1"/>
    </source>
</evidence>
<gene>
    <name evidence="3" type="ORF">C8N46_101554</name>
</gene>
<dbReference type="InterPro" id="IPR011006">
    <property type="entry name" value="CheY-like_superfamily"/>
</dbReference>
<dbReference type="PROSITE" id="PS50110">
    <property type="entry name" value="RESPONSE_REGULATORY"/>
    <property type="match status" value="1"/>
</dbReference>
<dbReference type="RefSeq" id="WP_108113304.1">
    <property type="nucleotide sequence ID" value="NZ_QBKT01000001.1"/>
</dbReference>
<dbReference type="GO" id="GO:0000160">
    <property type="term" value="P:phosphorelay signal transduction system"/>
    <property type="evidence" value="ECO:0007669"/>
    <property type="project" value="InterPro"/>
</dbReference>
<keyword evidence="3" id="KW-0238">DNA-binding</keyword>
<dbReference type="PANTHER" id="PTHR45566:SF1">
    <property type="entry name" value="HTH-TYPE TRANSCRIPTIONAL REGULATOR YHJB-RELATED"/>
    <property type="match status" value="1"/>
</dbReference>
<reference evidence="3 4" key="1">
    <citation type="submission" date="2018-04" db="EMBL/GenBank/DDBJ databases">
        <title>Genomic Encyclopedia of Archaeal and Bacterial Type Strains, Phase II (KMG-II): from individual species to whole genera.</title>
        <authorList>
            <person name="Goeker M."/>
        </authorList>
    </citation>
    <scope>NUCLEOTIDE SEQUENCE [LARGE SCALE GENOMIC DNA]</scope>
    <source>
        <strain evidence="3 4">DSM 25731</strain>
    </source>
</reference>
<organism evidence="3 4">
    <name type="scientific">Kordia periserrulae</name>
    <dbReference type="NCBI Taxonomy" id="701523"/>
    <lineage>
        <taxon>Bacteria</taxon>
        <taxon>Pseudomonadati</taxon>
        <taxon>Bacteroidota</taxon>
        <taxon>Flavobacteriia</taxon>
        <taxon>Flavobacteriales</taxon>
        <taxon>Flavobacteriaceae</taxon>
        <taxon>Kordia</taxon>
    </lineage>
</organism>
<dbReference type="GO" id="GO:0003677">
    <property type="term" value="F:DNA binding"/>
    <property type="evidence" value="ECO:0007669"/>
    <property type="project" value="UniProtKB-KW"/>
</dbReference>
<dbReference type="AlphaFoldDB" id="A0A2T6C6I7"/>
<keyword evidence="4" id="KW-1185">Reference proteome</keyword>
<protein>
    <submittedName>
        <fullName evidence="3">DNA-binding NarL/FixJ family response regulator</fullName>
    </submittedName>
</protein>
<evidence type="ECO:0000313" key="4">
    <source>
        <dbReference type="Proteomes" id="UP000244090"/>
    </source>
</evidence>
<proteinExistence type="predicted"/>
<dbReference type="PANTHER" id="PTHR45566">
    <property type="entry name" value="HTH-TYPE TRANSCRIPTIONAL REGULATOR YHJB-RELATED"/>
    <property type="match status" value="1"/>
</dbReference>
<keyword evidence="1" id="KW-0597">Phosphoprotein</keyword>
<dbReference type="EMBL" id="QBKT01000001">
    <property type="protein sequence ID" value="PTX63944.1"/>
    <property type="molecule type" value="Genomic_DNA"/>
</dbReference>
<dbReference type="InterPro" id="IPR051015">
    <property type="entry name" value="EvgA-like"/>
</dbReference>
<feature type="domain" description="Response regulatory" evidence="2">
    <location>
        <begin position="4"/>
        <end position="132"/>
    </location>
</feature>
<name>A0A2T6C6I7_9FLAO</name>
<feature type="modified residue" description="4-aspartylphosphate" evidence="1">
    <location>
        <position position="59"/>
    </location>
</feature>
<dbReference type="InterPro" id="IPR001789">
    <property type="entry name" value="Sig_transdc_resp-reg_receiver"/>
</dbReference>
<dbReference type="OrthoDB" id="659223at2"/>
<evidence type="ECO:0000256" key="1">
    <source>
        <dbReference type="PROSITE-ProRule" id="PRU00169"/>
    </source>
</evidence>
<comment type="caution">
    <text evidence="3">The sequence shown here is derived from an EMBL/GenBank/DDBJ whole genome shotgun (WGS) entry which is preliminary data.</text>
</comment>
<dbReference type="Gene3D" id="3.40.50.2300">
    <property type="match status" value="1"/>
</dbReference>
<accession>A0A2T6C6I7</accession>